<dbReference type="SUPFAM" id="SSF57625">
    <property type="entry name" value="Invertebrate chitin-binding proteins"/>
    <property type="match status" value="3"/>
</dbReference>
<dbReference type="OrthoDB" id="6358068at2759"/>
<dbReference type="PROSITE" id="PS50940">
    <property type="entry name" value="CHIT_BIND_II"/>
    <property type="match status" value="2"/>
</dbReference>
<name>A0A5E4M1U5_9HEMI</name>
<dbReference type="InterPro" id="IPR002557">
    <property type="entry name" value="Chitin-bd_dom"/>
</dbReference>
<sequence>MATTTNVFWALSAVILLKATAIQSQGYSAEQSSQCPEQHGEQTYPHPDYCDQFYLCTNGTLTLEQCGNGLLYDGKGAAYHHCNYHWAVDCGNRKAELVPISSPGCEYQFGLFSDGSACSTDYVKCEHGSPYKLPCEPGLAYDDRIKKCNWPDELVDLGCSPADIIGFSCPDKIDPHSISAKFEPYPRFALPGDSHRLITCVHGHPRLISCGEDSVVDESSLTCVEKESHYRKRK</sequence>
<dbReference type="InterPro" id="IPR036508">
    <property type="entry name" value="Chitin-bd_dom_sf"/>
</dbReference>
<keyword evidence="9" id="KW-1185">Reference proteome</keyword>
<evidence type="ECO:0000256" key="6">
    <source>
        <dbReference type="SAM" id="SignalP"/>
    </source>
</evidence>
<keyword evidence="1" id="KW-0147">Chitin-binding</keyword>
<keyword evidence="4" id="KW-1015">Disulfide bond</keyword>
<keyword evidence="5" id="KW-0325">Glycoprotein</keyword>
<dbReference type="GO" id="GO:0008061">
    <property type="term" value="F:chitin binding"/>
    <property type="evidence" value="ECO:0007669"/>
    <property type="project" value="UniProtKB-KW"/>
</dbReference>
<gene>
    <name evidence="8" type="ORF">CINCED_3A013363</name>
</gene>
<dbReference type="SMART" id="SM00494">
    <property type="entry name" value="ChtBD2"/>
    <property type="match status" value="3"/>
</dbReference>
<feature type="domain" description="Chitin-binding type-2" evidence="7">
    <location>
        <begin position="32"/>
        <end position="92"/>
    </location>
</feature>
<feature type="domain" description="Chitin-binding type-2" evidence="7">
    <location>
        <begin position="102"/>
        <end position="161"/>
    </location>
</feature>
<evidence type="ECO:0000256" key="1">
    <source>
        <dbReference type="ARBA" id="ARBA00022669"/>
    </source>
</evidence>
<dbReference type="EMBL" id="CABPRJ010000023">
    <property type="protein sequence ID" value="VVC25964.1"/>
    <property type="molecule type" value="Genomic_DNA"/>
</dbReference>
<dbReference type="GO" id="GO:0005576">
    <property type="term" value="C:extracellular region"/>
    <property type="evidence" value="ECO:0007669"/>
    <property type="project" value="InterPro"/>
</dbReference>
<evidence type="ECO:0000256" key="3">
    <source>
        <dbReference type="ARBA" id="ARBA00022737"/>
    </source>
</evidence>
<reference evidence="8 9" key="1">
    <citation type="submission" date="2019-08" db="EMBL/GenBank/DDBJ databases">
        <authorList>
            <person name="Alioto T."/>
            <person name="Alioto T."/>
            <person name="Gomez Garrido J."/>
        </authorList>
    </citation>
    <scope>NUCLEOTIDE SEQUENCE [LARGE SCALE GENOMIC DNA]</scope>
</reference>
<dbReference type="PANTHER" id="PTHR23301:SF107">
    <property type="entry name" value="LD20793P"/>
    <property type="match status" value="1"/>
</dbReference>
<evidence type="ECO:0000313" key="8">
    <source>
        <dbReference type="EMBL" id="VVC25964.1"/>
    </source>
</evidence>
<dbReference type="InterPro" id="IPR051940">
    <property type="entry name" value="Chitin_bind-dev_reg"/>
</dbReference>
<dbReference type="PANTHER" id="PTHR23301">
    <property type="entry name" value="CHITIN BINDING PERITROPHIN-A"/>
    <property type="match status" value="1"/>
</dbReference>
<proteinExistence type="predicted"/>
<accession>A0A5E4M1U5</accession>
<dbReference type="Proteomes" id="UP000325440">
    <property type="component" value="Unassembled WGS sequence"/>
</dbReference>
<feature type="signal peptide" evidence="6">
    <location>
        <begin position="1"/>
        <end position="21"/>
    </location>
</feature>
<evidence type="ECO:0000313" key="9">
    <source>
        <dbReference type="Proteomes" id="UP000325440"/>
    </source>
</evidence>
<evidence type="ECO:0000256" key="5">
    <source>
        <dbReference type="ARBA" id="ARBA00023180"/>
    </source>
</evidence>
<organism evidence="8 9">
    <name type="scientific">Cinara cedri</name>
    <dbReference type="NCBI Taxonomy" id="506608"/>
    <lineage>
        <taxon>Eukaryota</taxon>
        <taxon>Metazoa</taxon>
        <taxon>Ecdysozoa</taxon>
        <taxon>Arthropoda</taxon>
        <taxon>Hexapoda</taxon>
        <taxon>Insecta</taxon>
        <taxon>Pterygota</taxon>
        <taxon>Neoptera</taxon>
        <taxon>Paraneoptera</taxon>
        <taxon>Hemiptera</taxon>
        <taxon>Sternorrhyncha</taxon>
        <taxon>Aphidomorpha</taxon>
        <taxon>Aphidoidea</taxon>
        <taxon>Aphididae</taxon>
        <taxon>Lachninae</taxon>
        <taxon>Cinara</taxon>
    </lineage>
</organism>
<dbReference type="Gene3D" id="2.170.140.10">
    <property type="entry name" value="Chitin binding domain"/>
    <property type="match status" value="2"/>
</dbReference>
<dbReference type="Pfam" id="PF01607">
    <property type="entry name" value="CBM_14"/>
    <property type="match status" value="2"/>
</dbReference>
<feature type="chain" id="PRO_5023152034" evidence="6">
    <location>
        <begin position="22"/>
        <end position="234"/>
    </location>
</feature>
<evidence type="ECO:0000256" key="2">
    <source>
        <dbReference type="ARBA" id="ARBA00022729"/>
    </source>
</evidence>
<evidence type="ECO:0000259" key="7">
    <source>
        <dbReference type="PROSITE" id="PS50940"/>
    </source>
</evidence>
<keyword evidence="2 6" id="KW-0732">Signal</keyword>
<keyword evidence="3" id="KW-0677">Repeat</keyword>
<dbReference type="AlphaFoldDB" id="A0A5E4M1U5"/>
<evidence type="ECO:0000256" key="4">
    <source>
        <dbReference type="ARBA" id="ARBA00023157"/>
    </source>
</evidence>
<protein>
    <submittedName>
        <fullName evidence="8">Chitin binding domain</fullName>
    </submittedName>
</protein>